<comment type="caution">
    <text evidence="2">The sequence shown here is derived from an EMBL/GenBank/DDBJ whole genome shotgun (WGS) entry which is preliminary data.</text>
</comment>
<evidence type="ECO:0000313" key="3">
    <source>
        <dbReference type="Proteomes" id="UP000697998"/>
    </source>
</evidence>
<evidence type="ECO:0000313" key="2">
    <source>
        <dbReference type="EMBL" id="MBK7676762.1"/>
    </source>
</evidence>
<sequence length="159" mass="17588">MGKTLTPLIDRVSNEQLLVKARESVRKLWLCGLGAYSLATKSGVRTFDSLIREGQAIRPKARQQIEEKSVELMNNASATLQRSEQLVKERFLRPLDFVLLATRRDIEQLSLRVIQLSAEVHSLATGKAKPMAKPLNKPAIRPAAKTDTTQAPPMISSAA</sequence>
<dbReference type="PANTHER" id="PTHR38664:SF1">
    <property type="entry name" value="SLR0058 PROTEIN"/>
    <property type="match status" value="1"/>
</dbReference>
<feature type="region of interest" description="Disordered" evidence="1">
    <location>
        <begin position="129"/>
        <end position="159"/>
    </location>
</feature>
<organism evidence="2 3">
    <name type="scientific">Candidatus Accumulibacter proximus</name>
    <dbReference type="NCBI Taxonomy" id="2954385"/>
    <lineage>
        <taxon>Bacteria</taxon>
        <taxon>Pseudomonadati</taxon>
        <taxon>Pseudomonadota</taxon>
        <taxon>Betaproteobacteria</taxon>
        <taxon>Candidatus Accumulibacter</taxon>
    </lineage>
</organism>
<reference evidence="2 3" key="1">
    <citation type="submission" date="2020-10" db="EMBL/GenBank/DDBJ databases">
        <title>Connecting structure to function with the recovery of over 1000 high-quality activated sludge metagenome-assembled genomes encoding full-length rRNA genes using long-read sequencing.</title>
        <authorList>
            <person name="Singleton C.M."/>
            <person name="Petriglieri F."/>
            <person name="Kristensen J.M."/>
            <person name="Kirkegaard R.H."/>
            <person name="Michaelsen T.Y."/>
            <person name="Andersen M.H."/>
            <person name="Karst S.M."/>
            <person name="Dueholm M.S."/>
            <person name="Nielsen P.H."/>
            <person name="Albertsen M."/>
        </authorList>
    </citation>
    <scope>NUCLEOTIDE SEQUENCE [LARGE SCALE GENOMIC DNA]</scope>
    <source>
        <strain evidence="2">EsbW_18-Q3-R4-48_BATAC.285</strain>
    </source>
</reference>
<accession>A0A935UHI9</accession>
<dbReference type="Proteomes" id="UP000697998">
    <property type="component" value="Unassembled WGS sequence"/>
</dbReference>
<dbReference type="InterPro" id="IPR008769">
    <property type="entry name" value="PhaF_PhaI"/>
</dbReference>
<proteinExistence type="predicted"/>
<name>A0A935UHI9_9PROT</name>
<dbReference type="EMBL" id="JADJMH010000023">
    <property type="protein sequence ID" value="MBK7676762.1"/>
    <property type="molecule type" value="Genomic_DNA"/>
</dbReference>
<protein>
    <submittedName>
        <fullName evidence="2">Phasin family protein</fullName>
    </submittedName>
</protein>
<dbReference type="Pfam" id="PF05597">
    <property type="entry name" value="Phasin"/>
    <property type="match status" value="1"/>
</dbReference>
<evidence type="ECO:0000256" key="1">
    <source>
        <dbReference type="SAM" id="MobiDB-lite"/>
    </source>
</evidence>
<gene>
    <name evidence="2" type="ORF">IPJ27_19470</name>
</gene>
<dbReference type="AlphaFoldDB" id="A0A935UHI9"/>
<dbReference type="PANTHER" id="PTHR38664">
    <property type="entry name" value="SLR0058 PROTEIN"/>
    <property type="match status" value="1"/>
</dbReference>